<dbReference type="Proteomes" id="UP000014113">
    <property type="component" value="Unassembled WGS sequence"/>
</dbReference>
<dbReference type="STRING" id="1121865.OMW_01881"/>
<dbReference type="RefSeq" id="WP_016183988.1">
    <property type="nucleotide sequence ID" value="NZ_JXKI01000018.1"/>
</dbReference>
<dbReference type="InterPro" id="IPR009825">
    <property type="entry name" value="ECF_substrate-spec-like"/>
</dbReference>
<proteinExistence type="predicted"/>
<evidence type="ECO:0000256" key="2">
    <source>
        <dbReference type="ARBA" id="ARBA00022989"/>
    </source>
</evidence>
<dbReference type="eggNOG" id="COG4720">
    <property type="taxonomic scope" value="Bacteria"/>
</dbReference>
<sequence length="163" mass="17669">MDVRQLSKIAMMTALTVAVSMLVIIPVPATKGIVTLCEVGIYLSASLFGPFGGFCVGALSGGLIDLLSGYPQWMIFSFLIHGIQGFIAGYLMQRNLPFKQVISLMVASLWMIIGYMLATSFLYTWPAGLASILGNVIQTGFGSAVTLLVLPMIHKRKLHQRTI</sequence>
<keyword evidence="1 3" id="KW-0812">Transmembrane</keyword>
<gene>
    <name evidence="4" type="ORF">I568_02187</name>
</gene>
<dbReference type="PANTHER" id="PTHR37815">
    <property type="entry name" value="UPF0397 PROTEIN BC_2624-RELATED"/>
    <property type="match status" value="1"/>
</dbReference>
<feature type="transmembrane region" description="Helical" evidence="3">
    <location>
        <begin position="104"/>
        <end position="123"/>
    </location>
</feature>
<keyword evidence="2 3" id="KW-1133">Transmembrane helix</keyword>
<evidence type="ECO:0000256" key="1">
    <source>
        <dbReference type="ARBA" id="ARBA00022692"/>
    </source>
</evidence>
<organism evidence="4 5">
    <name type="scientific">Enterococcus columbae DSM 7374 = ATCC 51263</name>
    <dbReference type="NCBI Taxonomy" id="1121865"/>
    <lineage>
        <taxon>Bacteria</taxon>
        <taxon>Bacillati</taxon>
        <taxon>Bacillota</taxon>
        <taxon>Bacilli</taxon>
        <taxon>Lactobacillales</taxon>
        <taxon>Enterococcaceae</taxon>
        <taxon>Enterococcus</taxon>
    </lineage>
</organism>
<evidence type="ECO:0000313" key="5">
    <source>
        <dbReference type="Proteomes" id="UP000014113"/>
    </source>
</evidence>
<accession>S1N3C5</accession>
<name>S1N3C5_9ENTE</name>
<feature type="transmembrane region" description="Helical" evidence="3">
    <location>
        <begin position="70"/>
        <end position="92"/>
    </location>
</feature>
<feature type="transmembrane region" description="Helical" evidence="3">
    <location>
        <begin position="129"/>
        <end position="153"/>
    </location>
</feature>
<keyword evidence="3" id="KW-0472">Membrane</keyword>
<dbReference type="Pfam" id="PF07155">
    <property type="entry name" value="ECF-ribofla_trS"/>
    <property type="match status" value="1"/>
</dbReference>
<dbReference type="PATRIC" id="fig|1121865.3.peg.1823"/>
<evidence type="ECO:0000256" key="3">
    <source>
        <dbReference type="SAM" id="Phobius"/>
    </source>
</evidence>
<dbReference type="OrthoDB" id="411368at2"/>
<feature type="transmembrane region" description="Helical" evidence="3">
    <location>
        <begin position="39"/>
        <end position="64"/>
    </location>
</feature>
<dbReference type="AlphaFoldDB" id="S1N3C5"/>
<feature type="transmembrane region" description="Helical" evidence="3">
    <location>
        <begin position="6"/>
        <end position="27"/>
    </location>
</feature>
<dbReference type="EMBL" id="ASWJ01000010">
    <property type="protein sequence ID" value="EOW80108.1"/>
    <property type="molecule type" value="Genomic_DNA"/>
</dbReference>
<dbReference type="GO" id="GO:0016020">
    <property type="term" value="C:membrane"/>
    <property type="evidence" value="ECO:0007669"/>
    <property type="project" value="InterPro"/>
</dbReference>
<protein>
    <submittedName>
        <fullName evidence="4">Membrane protein</fullName>
    </submittedName>
</protein>
<comment type="caution">
    <text evidence="4">The sequence shown here is derived from an EMBL/GenBank/DDBJ whole genome shotgun (WGS) entry which is preliminary data.</text>
</comment>
<keyword evidence="5" id="KW-1185">Reference proteome</keyword>
<reference evidence="4 5" key="1">
    <citation type="submission" date="2013-03" db="EMBL/GenBank/DDBJ databases">
        <title>The Genome Sequence of Enterococcus columbae ATCC_51263 (PacBio/Illumina hybrid assembly).</title>
        <authorList>
            <consortium name="The Broad Institute Genomics Platform"/>
            <consortium name="The Broad Institute Genome Sequencing Center for Infectious Disease"/>
            <person name="Earl A."/>
            <person name="Russ C."/>
            <person name="Gilmore M."/>
            <person name="Surin D."/>
            <person name="Walker B."/>
            <person name="Young S."/>
            <person name="Zeng Q."/>
            <person name="Gargeya S."/>
            <person name="Fitzgerald M."/>
            <person name="Haas B."/>
            <person name="Abouelleil A."/>
            <person name="Allen A.W."/>
            <person name="Alvarado L."/>
            <person name="Arachchi H.M."/>
            <person name="Berlin A.M."/>
            <person name="Chapman S.B."/>
            <person name="Gainer-Dewar J."/>
            <person name="Goldberg J."/>
            <person name="Griggs A."/>
            <person name="Gujja S."/>
            <person name="Hansen M."/>
            <person name="Howarth C."/>
            <person name="Imamovic A."/>
            <person name="Ireland A."/>
            <person name="Larimer J."/>
            <person name="McCowan C."/>
            <person name="Murphy C."/>
            <person name="Pearson M."/>
            <person name="Poon T.W."/>
            <person name="Priest M."/>
            <person name="Roberts A."/>
            <person name="Saif S."/>
            <person name="Shea T."/>
            <person name="Sisk P."/>
            <person name="Sykes S."/>
            <person name="Wortman J."/>
            <person name="Nusbaum C."/>
            <person name="Birren B."/>
        </authorList>
    </citation>
    <scope>NUCLEOTIDE SEQUENCE [LARGE SCALE GENOMIC DNA]</scope>
    <source>
        <strain evidence="4 5">ATCC 51263</strain>
    </source>
</reference>
<dbReference type="Gene3D" id="1.10.1760.20">
    <property type="match status" value="1"/>
</dbReference>
<dbReference type="PANTHER" id="PTHR37815:SF3">
    <property type="entry name" value="UPF0397 PROTEIN SPR0429"/>
    <property type="match status" value="1"/>
</dbReference>
<evidence type="ECO:0000313" key="4">
    <source>
        <dbReference type="EMBL" id="EOW80108.1"/>
    </source>
</evidence>